<protein>
    <recommendedName>
        <fullName evidence="3">Lipoprotein</fullName>
    </recommendedName>
</protein>
<dbReference type="PROSITE" id="PS51257">
    <property type="entry name" value="PROKAR_LIPOPROTEIN"/>
    <property type="match status" value="1"/>
</dbReference>
<keyword evidence="2" id="KW-1185">Reference proteome</keyword>
<evidence type="ECO:0000313" key="1">
    <source>
        <dbReference type="EMBL" id="KEQ28478.1"/>
    </source>
</evidence>
<evidence type="ECO:0008006" key="3">
    <source>
        <dbReference type="Google" id="ProtNLM"/>
    </source>
</evidence>
<dbReference type="AlphaFoldDB" id="A0A081PCQ5"/>
<dbReference type="eggNOG" id="ENOG502Z8F6">
    <property type="taxonomic scope" value="Bacteria"/>
</dbReference>
<accession>A0A081PCQ5</accession>
<proteinExistence type="predicted"/>
<name>A0A081PCQ5_9SPHI</name>
<dbReference type="EMBL" id="JNFF01000116">
    <property type="protein sequence ID" value="KEQ28478.1"/>
    <property type="molecule type" value="Genomic_DNA"/>
</dbReference>
<dbReference type="Proteomes" id="UP000028007">
    <property type="component" value="Unassembled WGS sequence"/>
</dbReference>
<dbReference type="RefSeq" id="WP_051760234.1">
    <property type="nucleotide sequence ID" value="NZ_JNFF01000116.1"/>
</dbReference>
<reference evidence="1 2" key="1">
    <citation type="journal article" date="1992" name="Int. J. Syst. Bacteriol.">
        <title>Sphingobacterium antarcticus sp. nov. a Psychrotrophic Bacterium from the Soils of Schirmacher Oasis, Antarctica.</title>
        <authorList>
            <person name="Shivaji S."/>
            <person name="Ray M.K."/>
            <person name="Rao N.S."/>
            <person name="Saiserr L."/>
            <person name="Jagannadham M.V."/>
            <person name="Kumar G.S."/>
            <person name="Reddy G."/>
            <person name="Bhargava P.M."/>
        </authorList>
    </citation>
    <scope>NUCLEOTIDE SEQUENCE [LARGE SCALE GENOMIC DNA]</scope>
    <source>
        <strain evidence="1 2">4BY</strain>
    </source>
</reference>
<gene>
    <name evidence="1" type="ORF">N180_02260</name>
</gene>
<evidence type="ECO:0000313" key="2">
    <source>
        <dbReference type="Proteomes" id="UP000028007"/>
    </source>
</evidence>
<organism evidence="1 2">
    <name type="scientific">Pedobacter antarcticus 4BY</name>
    <dbReference type="NCBI Taxonomy" id="1358423"/>
    <lineage>
        <taxon>Bacteria</taxon>
        <taxon>Pseudomonadati</taxon>
        <taxon>Bacteroidota</taxon>
        <taxon>Sphingobacteriia</taxon>
        <taxon>Sphingobacteriales</taxon>
        <taxon>Sphingobacteriaceae</taxon>
        <taxon>Pedobacter</taxon>
    </lineage>
</organism>
<comment type="caution">
    <text evidence="1">The sequence shown here is derived from an EMBL/GenBank/DDBJ whole genome shotgun (WGS) entry which is preliminary data.</text>
</comment>
<dbReference type="OrthoDB" id="836646at2"/>
<sequence length="310" mass="34099">MKCILNIASFALLITACSPVKQNVRDTKLLGFKYNYCAPNVPYLKQGALSKDTIDLKLTQTNISPRDQLICRILGVSKDIDGLWKLNRAGGKDNTADKVYLRQKISNKILLAQTQLQAVAAELDCEGERADMAATYLDALNSKRNTKLTVGSVILGALTTVATAVISNNGVQNTVGISGGLISAGLGAMTINPKGREVEFEHAHNLLRSIWTEPETNTDYPEFVWEMLHEKKFSNQGNVTLSESIKRRWIQFQFDGKIDPEQEALLFGSGGFYGADDLHTRASMINQLQSSVRSLNQELTGLIGFVANME</sequence>